<dbReference type="PROSITE" id="PS51257">
    <property type="entry name" value="PROKAR_LIPOPROTEIN"/>
    <property type="match status" value="1"/>
</dbReference>
<dbReference type="Proteomes" id="UP001610631">
    <property type="component" value="Unassembled WGS sequence"/>
</dbReference>
<reference evidence="1 2" key="1">
    <citation type="submission" date="2024-03" db="EMBL/GenBank/DDBJ databases">
        <title>Whole genome sequencing of Streptomyces racemochromogenes, to identify antimicrobial biosynthetic gene clusters.</title>
        <authorList>
            <person name="Suryawanshi P."/>
            <person name="Krishnaraj P.U."/>
            <person name="Arun Y.P."/>
            <person name="Suryawanshi M.P."/>
            <person name="Rakshit O."/>
        </authorList>
    </citation>
    <scope>NUCLEOTIDE SEQUENCE [LARGE SCALE GENOMIC DNA]</scope>
    <source>
        <strain evidence="1 2">AUDT626</strain>
    </source>
</reference>
<protein>
    <recommendedName>
        <fullName evidence="3">Lipoprotein</fullName>
    </recommendedName>
</protein>
<organism evidence="1 2">
    <name type="scientific">Streptomyces racemochromogenes</name>
    <dbReference type="NCBI Taxonomy" id="67353"/>
    <lineage>
        <taxon>Bacteria</taxon>
        <taxon>Bacillati</taxon>
        <taxon>Actinomycetota</taxon>
        <taxon>Actinomycetes</taxon>
        <taxon>Kitasatosporales</taxon>
        <taxon>Streptomycetaceae</taxon>
        <taxon>Streptomyces</taxon>
    </lineage>
</organism>
<evidence type="ECO:0000313" key="2">
    <source>
        <dbReference type="Proteomes" id="UP001610631"/>
    </source>
</evidence>
<gene>
    <name evidence="1" type="ORF">WDV06_29735</name>
</gene>
<sequence>MTVASGRTTARVPGARRALAVALAVTGLLAVVGCGAPGPREDDAVSAARAFEDALAAARYGQACALLAPQTRQQVADGQECAGALAKERLPAAPGAGPEPPAEVYGRQAWVRLGGDTLFLSQFDEGWKIIAAGCTPRTDLPYDCKVKKG</sequence>
<evidence type="ECO:0008006" key="3">
    <source>
        <dbReference type="Google" id="ProtNLM"/>
    </source>
</evidence>
<name>A0ABW7PNH0_9ACTN</name>
<keyword evidence="2" id="KW-1185">Reference proteome</keyword>
<proteinExistence type="predicted"/>
<dbReference type="RefSeq" id="WP_395512899.1">
    <property type="nucleotide sequence ID" value="NZ_JBBDHD010000115.1"/>
</dbReference>
<accession>A0ABW7PNH0</accession>
<comment type="caution">
    <text evidence="1">The sequence shown here is derived from an EMBL/GenBank/DDBJ whole genome shotgun (WGS) entry which is preliminary data.</text>
</comment>
<evidence type="ECO:0000313" key="1">
    <source>
        <dbReference type="EMBL" id="MFH7599247.1"/>
    </source>
</evidence>
<dbReference type="EMBL" id="JBBDHD010000115">
    <property type="protein sequence ID" value="MFH7599247.1"/>
    <property type="molecule type" value="Genomic_DNA"/>
</dbReference>